<accession>A0AAN7W9J7</accession>
<name>A0AAN7W9J7_9PEZI</name>
<keyword evidence="5 7" id="KW-0408">Iron</keyword>
<organism evidence="9 10">
    <name type="scientific">Elasticomyces elasticus</name>
    <dbReference type="NCBI Taxonomy" id="574655"/>
    <lineage>
        <taxon>Eukaryota</taxon>
        <taxon>Fungi</taxon>
        <taxon>Dikarya</taxon>
        <taxon>Ascomycota</taxon>
        <taxon>Pezizomycotina</taxon>
        <taxon>Dothideomycetes</taxon>
        <taxon>Dothideomycetidae</taxon>
        <taxon>Mycosphaerellales</taxon>
        <taxon>Teratosphaeriaceae</taxon>
        <taxon>Elasticomyces</taxon>
    </lineage>
</organism>
<dbReference type="GO" id="GO:0016705">
    <property type="term" value="F:oxidoreductase activity, acting on paired donors, with incorporation or reduction of molecular oxygen"/>
    <property type="evidence" value="ECO:0007669"/>
    <property type="project" value="InterPro"/>
</dbReference>
<evidence type="ECO:0000256" key="5">
    <source>
        <dbReference type="ARBA" id="ARBA00023004"/>
    </source>
</evidence>
<keyword evidence="3 7" id="KW-0479">Metal-binding</keyword>
<evidence type="ECO:0008006" key="11">
    <source>
        <dbReference type="Google" id="ProtNLM"/>
    </source>
</evidence>
<dbReference type="Proteomes" id="UP001310594">
    <property type="component" value="Unassembled WGS sequence"/>
</dbReference>
<feature type="binding site" description="axial binding residue" evidence="7">
    <location>
        <position position="460"/>
    </location>
    <ligand>
        <name>heme</name>
        <dbReference type="ChEBI" id="CHEBI:30413"/>
    </ligand>
    <ligandPart>
        <name>Fe</name>
        <dbReference type="ChEBI" id="CHEBI:18248"/>
    </ligandPart>
</feature>
<dbReference type="InterPro" id="IPR001128">
    <property type="entry name" value="Cyt_P450"/>
</dbReference>
<dbReference type="InterPro" id="IPR017972">
    <property type="entry name" value="Cyt_P450_CS"/>
</dbReference>
<evidence type="ECO:0000256" key="4">
    <source>
        <dbReference type="ARBA" id="ARBA00023002"/>
    </source>
</evidence>
<keyword evidence="7 8" id="KW-0349">Heme</keyword>
<dbReference type="InterPro" id="IPR002403">
    <property type="entry name" value="Cyt_P450_E_grp-IV"/>
</dbReference>
<dbReference type="PROSITE" id="PS00086">
    <property type="entry name" value="CYTOCHROME_P450"/>
    <property type="match status" value="1"/>
</dbReference>
<dbReference type="PANTHER" id="PTHR24305">
    <property type="entry name" value="CYTOCHROME P450"/>
    <property type="match status" value="1"/>
</dbReference>
<dbReference type="PANTHER" id="PTHR24305:SF157">
    <property type="entry name" value="N-ACETYLTRYPTOPHAN 6-HYDROXYLASE IVOC-RELATED"/>
    <property type="match status" value="1"/>
</dbReference>
<evidence type="ECO:0000256" key="1">
    <source>
        <dbReference type="ARBA" id="ARBA00001971"/>
    </source>
</evidence>
<dbReference type="GO" id="GO:0005506">
    <property type="term" value="F:iron ion binding"/>
    <property type="evidence" value="ECO:0007669"/>
    <property type="project" value="InterPro"/>
</dbReference>
<gene>
    <name evidence="9" type="ORF">LTR97_003812</name>
</gene>
<sequence>MWNQYAGQRLSISLRKQNTEVQPSVAIPAAAGARQILRRIPGPWLPALTSLYSTYYDCFHDGGGQYPQKLKSLHEQYGPIIRPTPDEVHFSDLDMLDTIYATRDRNSYSAGGLMVDQSVGFTEDYAHHKLRRDALTPYFSMKAVADLEPELGMKADLLATILGQHQRSQQPLNLSDVLFAYSNDILRSFCFGADNGLLNDLTEARRQREDLAELLRGVPLQSHFKGLMRLLGGILTFIKGEAALPPALRELLAFRARIRLDIEAVLSDKSNDNKGNGRSLFHDLRDSSLPLHEKSVDRLQDEATLLVMAGTDSPRLTLAIASFYMVREPSIMRTLREELAATRNESQSSKLSLSSLLSLPYLGAIIQEANRLSFGVTGRMRRYSPTHGVAYRASYGPYEGTCYALPPGTRMSTVTFCTHTNEQLFPDPWRFDPTRWLGQSDEVNRRKRCLMAFGKGHRRCIGVNLANASMSLALSTLAMYDMDLFETDESDVKFKYDNQISHPKRGSKGVQVVVRGKDV</sequence>
<evidence type="ECO:0000256" key="2">
    <source>
        <dbReference type="ARBA" id="ARBA00010617"/>
    </source>
</evidence>
<evidence type="ECO:0000256" key="3">
    <source>
        <dbReference type="ARBA" id="ARBA00022723"/>
    </source>
</evidence>
<dbReference type="GO" id="GO:0004497">
    <property type="term" value="F:monooxygenase activity"/>
    <property type="evidence" value="ECO:0007669"/>
    <property type="project" value="UniProtKB-KW"/>
</dbReference>
<dbReference type="Gene3D" id="1.10.630.10">
    <property type="entry name" value="Cytochrome P450"/>
    <property type="match status" value="1"/>
</dbReference>
<comment type="cofactor">
    <cofactor evidence="1 7">
        <name>heme</name>
        <dbReference type="ChEBI" id="CHEBI:30413"/>
    </cofactor>
</comment>
<reference evidence="9" key="1">
    <citation type="submission" date="2023-08" db="EMBL/GenBank/DDBJ databases">
        <title>Black Yeasts Isolated from many extreme environments.</title>
        <authorList>
            <person name="Coleine C."/>
            <person name="Stajich J.E."/>
            <person name="Selbmann L."/>
        </authorList>
    </citation>
    <scope>NUCLEOTIDE SEQUENCE</scope>
    <source>
        <strain evidence="9">CCFEE 5810</strain>
    </source>
</reference>
<dbReference type="EMBL" id="JAVRQU010000005">
    <property type="protein sequence ID" value="KAK5702866.1"/>
    <property type="molecule type" value="Genomic_DNA"/>
</dbReference>
<evidence type="ECO:0000256" key="7">
    <source>
        <dbReference type="PIRSR" id="PIRSR602403-1"/>
    </source>
</evidence>
<comment type="caution">
    <text evidence="9">The sequence shown here is derived from an EMBL/GenBank/DDBJ whole genome shotgun (WGS) entry which is preliminary data.</text>
</comment>
<dbReference type="PRINTS" id="PR00465">
    <property type="entry name" value="EP450IV"/>
</dbReference>
<evidence type="ECO:0000256" key="8">
    <source>
        <dbReference type="RuleBase" id="RU000461"/>
    </source>
</evidence>
<evidence type="ECO:0000313" key="9">
    <source>
        <dbReference type="EMBL" id="KAK5702866.1"/>
    </source>
</evidence>
<dbReference type="CDD" id="cd11062">
    <property type="entry name" value="CYP58-like"/>
    <property type="match status" value="1"/>
</dbReference>
<dbReference type="InterPro" id="IPR036396">
    <property type="entry name" value="Cyt_P450_sf"/>
</dbReference>
<dbReference type="AlphaFoldDB" id="A0AAN7W9J7"/>
<comment type="similarity">
    <text evidence="2 8">Belongs to the cytochrome P450 family.</text>
</comment>
<dbReference type="Pfam" id="PF00067">
    <property type="entry name" value="p450"/>
    <property type="match status" value="1"/>
</dbReference>
<dbReference type="GO" id="GO:0020037">
    <property type="term" value="F:heme binding"/>
    <property type="evidence" value="ECO:0007669"/>
    <property type="project" value="InterPro"/>
</dbReference>
<evidence type="ECO:0000313" key="10">
    <source>
        <dbReference type="Proteomes" id="UP001310594"/>
    </source>
</evidence>
<evidence type="ECO:0000256" key="6">
    <source>
        <dbReference type="ARBA" id="ARBA00023033"/>
    </source>
</evidence>
<proteinExistence type="inferred from homology"/>
<dbReference type="SUPFAM" id="SSF48264">
    <property type="entry name" value="Cytochrome P450"/>
    <property type="match status" value="1"/>
</dbReference>
<keyword evidence="6 8" id="KW-0503">Monooxygenase</keyword>
<keyword evidence="4 8" id="KW-0560">Oxidoreductase</keyword>
<protein>
    <recommendedName>
        <fullName evidence="11">Cytochrome P450</fullName>
    </recommendedName>
</protein>
<dbReference type="InterPro" id="IPR050121">
    <property type="entry name" value="Cytochrome_P450_monoxygenase"/>
</dbReference>